<keyword evidence="4 5" id="KW-0862">Zinc</keyword>
<evidence type="ECO:0000256" key="1">
    <source>
        <dbReference type="ARBA" id="ARBA00022723"/>
    </source>
</evidence>
<dbReference type="EMBL" id="JAHMUF010000015">
    <property type="protein sequence ID" value="KAG7192901.1"/>
    <property type="molecule type" value="Genomic_DNA"/>
</dbReference>
<dbReference type="InterPro" id="IPR041367">
    <property type="entry name" value="Znf-CCCH_4"/>
</dbReference>
<dbReference type="InterPro" id="IPR036855">
    <property type="entry name" value="Znf_CCCH_sf"/>
</dbReference>
<keyword evidence="2" id="KW-0677">Repeat</keyword>
<dbReference type="PANTHER" id="PTHR11224:SF58">
    <property type="entry name" value="C3H1-TYPE DOMAIN-CONTAINING PROTEIN"/>
    <property type="match status" value="1"/>
</dbReference>
<dbReference type="InterPro" id="IPR000571">
    <property type="entry name" value="Znf_CCCH"/>
</dbReference>
<dbReference type="AlphaFoldDB" id="A0A9P7V7X9"/>
<feature type="domain" description="C3H1-type" evidence="7">
    <location>
        <begin position="68"/>
        <end position="95"/>
    </location>
</feature>
<dbReference type="RefSeq" id="XP_043048451.1">
    <property type="nucleotide sequence ID" value="XM_043192156.1"/>
</dbReference>
<accession>A0A9P7V7X9</accession>
<feature type="domain" description="C3H1-type" evidence="7">
    <location>
        <begin position="99"/>
        <end position="126"/>
    </location>
</feature>
<organism evidence="8 9">
    <name type="scientific">Scheffersomyces spartinae</name>
    <dbReference type="NCBI Taxonomy" id="45513"/>
    <lineage>
        <taxon>Eukaryota</taxon>
        <taxon>Fungi</taxon>
        <taxon>Dikarya</taxon>
        <taxon>Ascomycota</taxon>
        <taxon>Saccharomycotina</taxon>
        <taxon>Pichiomycetes</taxon>
        <taxon>Debaryomycetaceae</taxon>
        <taxon>Scheffersomyces</taxon>
    </lineage>
</organism>
<feature type="region of interest" description="Disordered" evidence="6">
    <location>
        <begin position="140"/>
        <end position="176"/>
    </location>
</feature>
<keyword evidence="1 5" id="KW-0479">Metal-binding</keyword>
<dbReference type="GO" id="GO:0061630">
    <property type="term" value="F:ubiquitin protein ligase activity"/>
    <property type="evidence" value="ECO:0007669"/>
    <property type="project" value="InterPro"/>
</dbReference>
<sequence>MNVLQHPYPKGNSPKRNSSATNPMSFDLTALESLLPAGNGTPTRHSKRNNHSHNHNGSAGNGSNSNKNLSHVPCKFYKQGICQAGNSCPFSHNLDGTLAADKLPCKYFQKGNCKFGLKCALAHFLPDGTKVNSRNLISLSPPKSELNHSTTTAANNNNNNNNINNSISNNNSLGPSPGPVAGGATIVFDGSSSHISNGVESVVGAGASAALSSSTPTPSSTPNSASAVAKHSCVASYVSPFTRRSSSNLNAYDADYYFKERDYTFQSNNNVLSKGNFHDSNQHPINTNAQYTQNSVFSHLTSIGVQLTGFQLSSTQLPSPTLIRSYSTSNATPPTNYSSSSINNMSSFPMATSTSSQSSFHSPNYINNTSYKSFNNVFEQRLGLTSYGGGSSSQPSSFQETSPTYGSYSLYLPQINGGICDSPVDGESESAIYEEDMLPSSLGNLILSPKEQQRRDSRSQSGTLFSRPNLESLKEEYEKTGHPDNDVFHMD</sequence>
<dbReference type="GeneID" id="66114732"/>
<evidence type="ECO:0000256" key="4">
    <source>
        <dbReference type="ARBA" id="ARBA00022833"/>
    </source>
</evidence>
<feature type="compositionally biased region" description="Low complexity" evidence="6">
    <location>
        <begin position="55"/>
        <end position="65"/>
    </location>
</feature>
<reference evidence="8" key="1">
    <citation type="submission" date="2021-03" db="EMBL/GenBank/DDBJ databases">
        <authorList>
            <person name="Palmer J.M."/>
        </authorList>
    </citation>
    <scope>NUCLEOTIDE SEQUENCE</scope>
    <source>
        <strain evidence="8">ARV_011</strain>
    </source>
</reference>
<comment type="caution">
    <text evidence="8">The sequence shown here is derived from an EMBL/GenBank/DDBJ whole genome shotgun (WGS) entry which is preliminary data.</text>
</comment>
<dbReference type="Proteomes" id="UP000790833">
    <property type="component" value="Unassembled WGS sequence"/>
</dbReference>
<feature type="compositionally biased region" description="Low complexity" evidence="6">
    <location>
        <begin position="155"/>
        <end position="172"/>
    </location>
</feature>
<feature type="zinc finger region" description="C3H1-type" evidence="5">
    <location>
        <begin position="68"/>
        <end position="95"/>
    </location>
</feature>
<evidence type="ECO:0000313" key="8">
    <source>
        <dbReference type="EMBL" id="KAG7192901.1"/>
    </source>
</evidence>
<feature type="compositionally biased region" description="Polar residues" evidence="6">
    <location>
        <begin position="14"/>
        <end position="24"/>
    </location>
</feature>
<evidence type="ECO:0000256" key="3">
    <source>
        <dbReference type="ARBA" id="ARBA00022771"/>
    </source>
</evidence>
<proteinExistence type="predicted"/>
<name>A0A9P7V7X9_9ASCO</name>
<dbReference type="GO" id="GO:0000209">
    <property type="term" value="P:protein polyubiquitination"/>
    <property type="evidence" value="ECO:0007669"/>
    <property type="project" value="InterPro"/>
</dbReference>
<dbReference type="GO" id="GO:0008270">
    <property type="term" value="F:zinc ion binding"/>
    <property type="evidence" value="ECO:0007669"/>
    <property type="project" value="UniProtKB-KW"/>
</dbReference>
<evidence type="ECO:0000256" key="2">
    <source>
        <dbReference type="ARBA" id="ARBA00022737"/>
    </source>
</evidence>
<gene>
    <name evidence="8" type="ORF">KQ657_001358</name>
</gene>
<dbReference type="SMART" id="SM00356">
    <property type="entry name" value="ZnF_C3H1"/>
    <property type="match status" value="2"/>
</dbReference>
<evidence type="ECO:0000256" key="5">
    <source>
        <dbReference type="PROSITE-ProRule" id="PRU00723"/>
    </source>
</evidence>
<dbReference type="InterPro" id="IPR045072">
    <property type="entry name" value="MKRN-like"/>
</dbReference>
<dbReference type="OrthoDB" id="411372at2759"/>
<evidence type="ECO:0000256" key="6">
    <source>
        <dbReference type="SAM" id="MobiDB-lite"/>
    </source>
</evidence>
<dbReference type="Gene3D" id="4.10.1000.10">
    <property type="entry name" value="Zinc finger, CCCH-type"/>
    <property type="match status" value="1"/>
</dbReference>
<evidence type="ECO:0000313" key="9">
    <source>
        <dbReference type="Proteomes" id="UP000790833"/>
    </source>
</evidence>
<dbReference type="Pfam" id="PF00642">
    <property type="entry name" value="zf-CCCH"/>
    <property type="match status" value="1"/>
</dbReference>
<feature type="zinc finger region" description="C3H1-type" evidence="5">
    <location>
        <begin position="99"/>
        <end position="126"/>
    </location>
</feature>
<protein>
    <recommendedName>
        <fullName evidence="7">C3H1-type domain-containing protein</fullName>
    </recommendedName>
</protein>
<feature type="region of interest" description="Disordered" evidence="6">
    <location>
        <begin position="443"/>
        <end position="491"/>
    </location>
</feature>
<feature type="region of interest" description="Disordered" evidence="6">
    <location>
        <begin position="1"/>
        <end position="65"/>
    </location>
</feature>
<feature type="compositionally biased region" description="Basic residues" evidence="6">
    <location>
        <begin position="44"/>
        <end position="54"/>
    </location>
</feature>
<keyword evidence="3 5" id="KW-0863">Zinc-finger</keyword>
<dbReference type="Pfam" id="PF18044">
    <property type="entry name" value="zf-CCCH_4"/>
    <property type="match status" value="1"/>
</dbReference>
<dbReference type="PROSITE" id="PS50103">
    <property type="entry name" value="ZF_C3H1"/>
    <property type="match status" value="2"/>
</dbReference>
<evidence type="ECO:0000259" key="7">
    <source>
        <dbReference type="PROSITE" id="PS50103"/>
    </source>
</evidence>
<dbReference type="SUPFAM" id="SSF90229">
    <property type="entry name" value="CCCH zinc finger"/>
    <property type="match status" value="1"/>
</dbReference>
<dbReference type="PANTHER" id="PTHR11224">
    <property type="entry name" value="MAKORIN-RELATED"/>
    <property type="match status" value="1"/>
</dbReference>
<feature type="compositionally biased region" description="Basic and acidic residues" evidence="6">
    <location>
        <begin position="472"/>
        <end position="491"/>
    </location>
</feature>
<keyword evidence="9" id="KW-1185">Reference proteome</keyword>